<sequence>MTGERPNTSRIISGTTAGTPYLALPPTAVDARPAGPTRLVIAWPGFDPPRTGAAFAAAVPLTGVPTWRVHLDLPTVNGDPPNALTSGDLLEDAGIERYAAIVEQAATRLPAVLAGLRRDLGITDGPIALAGFSVGGAAALLTLARGLVPVSTAAVIAPVIAPARTVRFLEKRAGRERAWSDRARDLADRLDLGTLAGDIAGHGATLLLIGGAKDRLVPPSEITALRDSLRRHGTETAESATFRMGHHLTAEPGTDPLPPTTEAVRVDGALSDWFRERLARTAARPPGHRPAQAPVPLHLEGSKLEPASGAGHRT</sequence>
<accession>A0A6H9YXK4</accession>
<gene>
    <name evidence="2" type="ORF">F8566_08595</name>
</gene>
<keyword evidence="3" id="KW-1185">Reference proteome</keyword>
<evidence type="ECO:0008006" key="4">
    <source>
        <dbReference type="Google" id="ProtNLM"/>
    </source>
</evidence>
<dbReference type="InterPro" id="IPR029058">
    <property type="entry name" value="AB_hydrolase_fold"/>
</dbReference>
<dbReference type="Gene3D" id="3.40.50.1820">
    <property type="entry name" value="alpha/beta hydrolase"/>
    <property type="match status" value="1"/>
</dbReference>
<dbReference type="AlphaFoldDB" id="A0A6H9YXK4"/>
<protein>
    <recommendedName>
        <fullName evidence="4">Prolyl oligopeptidase family serine peptidase</fullName>
    </recommendedName>
</protein>
<proteinExistence type="predicted"/>
<reference evidence="2 3" key="1">
    <citation type="submission" date="2019-09" db="EMBL/GenBank/DDBJ databases">
        <title>Actinomadura physcomitrii sp. nov., a novel actinomycete isolated from moss [Physcomitrium sphaericum (Ludw) Fuernr].</title>
        <authorList>
            <person name="Zhuang X."/>
            <person name="Liu C."/>
        </authorList>
    </citation>
    <scope>NUCLEOTIDE SEQUENCE [LARGE SCALE GENOMIC DNA]</scope>
    <source>
        <strain evidence="2 3">HMC1</strain>
    </source>
</reference>
<comment type="caution">
    <text evidence="2">The sequence shown here is derived from an EMBL/GenBank/DDBJ whole genome shotgun (WGS) entry which is preliminary data.</text>
</comment>
<evidence type="ECO:0000313" key="3">
    <source>
        <dbReference type="Proteomes" id="UP000468735"/>
    </source>
</evidence>
<evidence type="ECO:0000256" key="1">
    <source>
        <dbReference type="SAM" id="MobiDB-lite"/>
    </source>
</evidence>
<name>A0A6H9YXK4_9ACTN</name>
<dbReference type="OrthoDB" id="6059224at2"/>
<feature type="region of interest" description="Disordered" evidence="1">
    <location>
        <begin position="281"/>
        <end position="314"/>
    </location>
</feature>
<dbReference type="EMBL" id="WBMT01000003">
    <property type="protein sequence ID" value="KAB2350995.1"/>
    <property type="molecule type" value="Genomic_DNA"/>
</dbReference>
<dbReference type="SUPFAM" id="SSF53474">
    <property type="entry name" value="alpha/beta-Hydrolases"/>
    <property type="match status" value="1"/>
</dbReference>
<organism evidence="2 3">
    <name type="scientific">Actinomadura rudentiformis</name>
    <dbReference type="NCBI Taxonomy" id="359158"/>
    <lineage>
        <taxon>Bacteria</taxon>
        <taxon>Bacillati</taxon>
        <taxon>Actinomycetota</taxon>
        <taxon>Actinomycetes</taxon>
        <taxon>Streptosporangiales</taxon>
        <taxon>Thermomonosporaceae</taxon>
        <taxon>Actinomadura</taxon>
    </lineage>
</organism>
<dbReference type="Proteomes" id="UP000468735">
    <property type="component" value="Unassembled WGS sequence"/>
</dbReference>
<dbReference type="RefSeq" id="WP_151559393.1">
    <property type="nucleotide sequence ID" value="NZ_WBMT01000003.1"/>
</dbReference>
<evidence type="ECO:0000313" key="2">
    <source>
        <dbReference type="EMBL" id="KAB2350995.1"/>
    </source>
</evidence>